<evidence type="ECO:0000256" key="2">
    <source>
        <dbReference type="ARBA" id="ARBA00023043"/>
    </source>
</evidence>
<dbReference type="PANTHER" id="PTHR24198">
    <property type="entry name" value="ANKYRIN REPEAT AND PROTEIN KINASE DOMAIN-CONTAINING PROTEIN"/>
    <property type="match status" value="1"/>
</dbReference>
<dbReference type="PANTHER" id="PTHR24198:SF165">
    <property type="entry name" value="ANKYRIN REPEAT-CONTAINING PROTEIN-RELATED"/>
    <property type="match status" value="1"/>
</dbReference>
<dbReference type="InterPro" id="IPR027417">
    <property type="entry name" value="P-loop_NTPase"/>
</dbReference>
<feature type="domain" description="Nephrocystin 3-like N-terminal" evidence="4">
    <location>
        <begin position="367"/>
        <end position="543"/>
    </location>
</feature>
<dbReference type="EMBL" id="BCLY01000005">
    <property type="protein sequence ID" value="GAQ05750.1"/>
    <property type="molecule type" value="Genomic_DNA"/>
</dbReference>
<comment type="caution">
    <text evidence="5">The sequence shown here is derived from an EMBL/GenBank/DDBJ whole genome shotgun (WGS) entry which is preliminary data.</text>
</comment>
<feature type="repeat" description="ANK" evidence="3">
    <location>
        <begin position="1365"/>
        <end position="1397"/>
    </location>
</feature>
<dbReference type="InterPro" id="IPR036770">
    <property type="entry name" value="Ankyrin_rpt-contain_sf"/>
</dbReference>
<dbReference type="Gene3D" id="1.25.40.20">
    <property type="entry name" value="Ankyrin repeat-containing domain"/>
    <property type="match status" value="3"/>
</dbReference>
<feature type="repeat" description="ANK" evidence="3">
    <location>
        <begin position="1497"/>
        <end position="1529"/>
    </location>
</feature>
<feature type="repeat" description="ANK" evidence="3">
    <location>
        <begin position="1398"/>
        <end position="1430"/>
    </location>
</feature>
<name>A0AAN4T8T5_ASPLE</name>
<dbReference type="Gene3D" id="3.40.50.300">
    <property type="entry name" value="P-loop containing nucleotide triphosphate hydrolases"/>
    <property type="match status" value="1"/>
</dbReference>
<evidence type="ECO:0000313" key="5">
    <source>
        <dbReference type="EMBL" id="GAQ05750.1"/>
    </source>
</evidence>
<protein>
    <submittedName>
        <fullName evidence="5">Ankyrin-1</fullName>
    </submittedName>
</protein>
<dbReference type="SMART" id="SM00248">
    <property type="entry name" value="ANK"/>
    <property type="match status" value="17"/>
</dbReference>
<dbReference type="InterPro" id="IPR002110">
    <property type="entry name" value="Ankyrin_rpt"/>
</dbReference>
<feature type="repeat" description="ANK" evidence="3">
    <location>
        <begin position="1299"/>
        <end position="1331"/>
    </location>
</feature>
<accession>A0AAN4T8T5</accession>
<feature type="repeat" description="ANK" evidence="3">
    <location>
        <begin position="1235"/>
        <end position="1265"/>
    </location>
</feature>
<evidence type="ECO:0000256" key="1">
    <source>
        <dbReference type="ARBA" id="ARBA00022737"/>
    </source>
</evidence>
<keyword evidence="1" id="KW-0677">Repeat</keyword>
<dbReference type="PROSITE" id="PS50297">
    <property type="entry name" value="ANK_REP_REGION"/>
    <property type="match status" value="12"/>
</dbReference>
<feature type="repeat" description="ANK" evidence="3">
    <location>
        <begin position="956"/>
        <end position="988"/>
    </location>
</feature>
<dbReference type="Pfam" id="PF12796">
    <property type="entry name" value="Ank_2"/>
    <property type="match status" value="4"/>
</dbReference>
<evidence type="ECO:0000259" key="4">
    <source>
        <dbReference type="Pfam" id="PF24883"/>
    </source>
</evidence>
<sequence>MSVLSIGPGASVAVHSLAINPVERNSKVATVSFHTVPESLSQGSKDQWKFALPQDGDEDTVDTTHTLILDTHFSGFTPLQHSEEESCDVDVIAISGLGGHAFGSFKERGGSFMWLRDALPLDFPNARILVYGYDTRLVRSSSFQNLTDLGRALQIDMNGIRVIAPRISTQIRTAICKLKEEMDETGASILNSTCGFLFFGVPHQGMAIESLVPLVKDQPNRGLLESLGKNSALLTRLGQDFGNAFGERNIRMISFYETDKSPTAVKKNGRWELSGPLRVLVDVSSATCGSKNQHPIGRCHSEMVKYSDQYDALYIRVKTALRPLLWGVPGMRDTSFSSLSAASNKELGSLSFREQDWRFNDIHSAVNTCGWLLDDPQYKDWMNKPRGLFWVKGDPGAGKSVLMKFAAKVMPLRKPGELVVSYFLHGRGMLLQKTPLGVFRALLNSMLKSFPIYLSELTVMFEDREKRFGSYEEGRWTWAEKELQEFLSRVLTEGTKARPVVIFVDALDEAGRDAARSLLAYFRDMMKYIEREEGLVKICVSSRHYPILGLDNLPTISVEERNEQDIRLVIRNRLEQVQPDLKRQQIEKEILLKAQGGFQWAVLVCNMVIEENDNGTKADVLQEKLVTIPEALDELYASILCSVPETERQQTVKLFQWVLFTARPLSAQELRDALSIDKDMQCNTNIRKHSSWSDTLPEFERHVKHLSRGLIEFQTRDVWEQYGPDGEDPDREAQLIHQSVADYLLENFLGHVEHDRNVAQSPVAAGHFQISRSCLRYLTLEEVLEDVQQRPGKLRMRFQLVTYAVRFLLHHIRKVEEQGAAQSDLLSLFQSDRQPNLQRIGIVWRVSDPDSIYAPIAWPFVEATALHVLIALGSKSAFDKFLQRDNVQADGRDAEGNTPLLLAIIQDQHDIALSLLNRSIEWRLRENENVEQSINATRSKDQETIYHVDVNAENNDGDTPLSVALRHNTGDVIRTLIEAGADTKCPGEQSDLVFYAIRNRDEPLFRRLVEKQMRLDGAVHLALKEIKDNNDLLERFILELLQAGANTTRLPEFDKDNGTETDGGYEHDDEAILLASRSGQTAIVDLLLLYDVPATSQNQYGEFPLLVATENGHREIVEILLQAEPAAVEMRGNRGQQALVTAIDDDEIEIAMLLIQKGSFQPSSAALAKGLSRAIEKDMLYLVDIILRKDESLLGIEFDSNQTPLSLAAANGCEAVVKLLLWAGVDPESKGKLIRTPLSLAAENGSEAVVKLLLKAGASMESKDPYNRTPLYHAALNGCAAVVKLLLGAGANPESKDIYNLTPLSGAALNGHGPAVRLLLQAGANPESKCISDQAPLFYAAWNGHEVVVKLLLETGANPESKDINQHTPLILAAKGGHKAAVKLLLEAGANLESKDIYKVTPLYHATLKGHTEVVKLLLEAGANAESKDVSNQTALLLAVERGHEAVLELLLQAGVELEARSSRGQTPLSCAAWYGCEVLVKLLLEAGANPESKGVDDRTPLFLAAESGHNAVVKLLLEAGANPESDDVDDRTPLFSAAERGHEVVVKLLLEAGANPKSMDSSKLAALLWSSSAGD</sequence>
<dbReference type="InterPro" id="IPR056884">
    <property type="entry name" value="NPHP3-like_N"/>
</dbReference>
<feature type="repeat" description="ANK" evidence="3">
    <location>
        <begin position="1530"/>
        <end position="1562"/>
    </location>
</feature>
<proteinExistence type="predicted"/>
<organism evidence="5 6">
    <name type="scientific">Aspergillus lentulus</name>
    <dbReference type="NCBI Taxonomy" id="293939"/>
    <lineage>
        <taxon>Eukaryota</taxon>
        <taxon>Fungi</taxon>
        <taxon>Dikarya</taxon>
        <taxon>Ascomycota</taxon>
        <taxon>Pezizomycotina</taxon>
        <taxon>Eurotiomycetes</taxon>
        <taxon>Eurotiomycetidae</taxon>
        <taxon>Eurotiales</taxon>
        <taxon>Aspergillaceae</taxon>
        <taxon>Aspergillus</taxon>
        <taxon>Aspergillus subgen. Fumigati</taxon>
    </lineage>
</organism>
<reference evidence="5 6" key="1">
    <citation type="submission" date="2015-11" db="EMBL/GenBank/DDBJ databases">
        <title>Aspergillus lentulus strain IFM 54703T.</title>
        <authorList>
            <person name="Kusuya Y."/>
            <person name="Sakai K."/>
            <person name="Kamei K."/>
            <person name="Takahashi H."/>
            <person name="Yaguchi T."/>
        </authorList>
    </citation>
    <scope>NUCLEOTIDE SEQUENCE [LARGE SCALE GENOMIC DNA]</scope>
    <source>
        <strain evidence="5 6">IFM 54703</strain>
    </source>
</reference>
<evidence type="ECO:0000313" key="6">
    <source>
        <dbReference type="Proteomes" id="UP000051487"/>
    </source>
</evidence>
<dbReference type="Pfam" id="PF24883">
    <property type="entry name" value="NPHP3_N"/>
    <property type="match status" value="1"/>
</dbReference>
<feature type="repeat" description="ANK" evidence="3">
    <location>
        <begin position="1266"/>
        <end position="1298"/>
    </location>
</feature>
<feature type="repeat" description="ANK" evidence="3">
    <location>
        <begin position="1332"/>
        <end position="1364"/>
    </location>
</feature>
<dbReference type="Pfam" id="PF00023">
    <property type="entry name" value="Ank"/>
    <property type="match status" value="2"/>
</dbReference>
<evidence type="ECO:0000256" key="3">
    <source>
        <dbReference type="PROSITE-ProRule" id="PRU00023"/>
    </source>
</evidence>
<dbReference type="Proteomes" id="UP000051487">
    <property type="component" value="Unassembled WGS sequence"/>
</dbReference>
<feature type="repeat" description="ANK" evidence="3">
    <location>
        <begin position="1200"/>
        <end position="1232"/>
    </location>
</feature>
<dbReference type="PROSITE" id="PS50088">
    <property type="entry name" value="ANK_REPEAT"/>
    <property type="match status" value="12"/>
</dbReference>
<keyword evidence="2 3" id="KW-0040">ANK repeat</keyword>
<feature type="repeat" description="ANK" evidence="3">
    <location>
        <begin position="1464"/>
        <end position="1496"/>
    </location>
</feature>
<gene>
    <name evidence="5" type="ORF">ALT_3071</name>
</gene>
<feature type="repeat" description="ANK" evidence="3">
    <location>
        <begin position="1431"/>
        <end position="1463"/>
    </location>
</feature>
<dbReference type="SUPFAM" id="SSF52540">
    <property type="entry name" value="P-loop containing nucleoside triphosphate hydrolases"/>
    <property type="match status" value="1"/>
</dbReference>
<dbReference type="SUPFAM" id="SSF48403">
    <property type="entry name" value="Ankyrin repeat"/>
    <property type="match status" value="2"/>
</dbReference>